<dbReference type="Proteomes" id="UP000051491">
    <property type="component" value="Unassembled WGS sequence"/>
</dbReference>
<dbReference type="OrthoDB" id="9923635at2"/>
<evidence type="ECO:0000313" key="2">
    <source>
        <dbReference type="EMBL" id="KRN79537.1"/>
    </source>
</evidence>
<proteinExistence type="predicted"/>
<dbReference type="EMBL" id="KM886858">
    <property type="protein sequence ID" value="AJA33657.1"/>
    <property type="molecule type" value="Genomic_DNA"/>
</dbReference>
<sequence>MGEQEIERILTDLKQNMKNWDQSTFSITALLQANDQLLTQLQETESNLSAPQKAVLQQVMSEYQSLMQVTVKEKKKVLQQLKSLDRQKSSRGGTYHQKIIDGTMIELKY</sequence>
<evidence type="ECO:0000313" key="4">
    <source>
        <dbReference type="Proteomes" id="UP000051491"/>
    </source>
</evidence>
<reference evidence="1" key="1">
    <citation type="journal article" date="2014" name="Appl. Environ. Microbiol.">
        <title>Detection and genomic characterization of motility in Lactobacillus curvatus: confirmation of motility in a species outside the Lactobacillus salivarius clade.</title>
        <authorList>
            <person name="Cousin F.J."/>
            <person name="Lynch S.M."/>
            <person name="Harris H.M."/>
            <person name="McCann A."/>
            <person name="Lynch D.B."/>
            <person name="Neville B.A."/>
            <person name="Irisawa T."/>
            <person name="Okada S."/>
            <person name="Endo A."/>
            <person name="O'Toole P.W."/>
        </authorList>
    </citation>
    <scope>NUCLEOTIDE SEQUENCE</scope>
    <source>
        <strain evidence="1">KCTC 13900</strain>
    </source>
</reference>
<dbReference type="RefSeq" id="WP_010498460.1">
    <property type="nucleotide sequence ID" value="NZ_JQBK01000137.1"/>
</dbReference>
<dbReference type="AlphaFoldDB" id="A0A0A7REL4"/>
<dbReference type="Proteomes" id="UP000190935">
    <property type="component" value="Chromosome I"/>
</dbReference>
<reference evidence="2 4" key="2">
    <citation type="journal article" date="2015" name="Genome Announc.">
        <title>Expanding the biotechnology potential of lactobacilli through comparative genomics of 213 strains and associated genera.</title>
        <authorList>
            <person name="Sun Z."/>
            <person name="Harris H.M."/>
            <person name="McCann A."/>
            <person name="Guo C."/>
            <person name="Argimon S."/>
            <person name="Zhang W."/>
            <person name="Yang X."/>
            <person name="Jeffery I.B."/>
            <person name="Cooney J.C."/>
            <person name="Kagawa T.F."/>
            <person name="Liu W."/>
            <person name="Song Y."/>
            <person name="Salvetti E."/>
            <person name="Wrobel A."/>
            <person name="Rasinkangas P."/>
            <person name="Parkhill J."/>
            <person name="Rea M.C."/>
            <person name="O'Sullivan O."/>
            <person name="Ritari J."/>
            <person name="Douillard F.P."/>
            <person name="Paul Ross R."/>
            <person name="Yang R."/>
            <person name="Briner A.E."/>
            <person name="Felis G.E."/>
            <person name="de Vos W.M."/>
            <person name="Barrangou R."/>
            <person name="Klaenhammer T.R."/>
            <person name="Caufield P.W."/>
            <person name="Cui Y."/>
            <person name="Zhang H."/>
            <person name="O'Toole P.W."/>
        </authorList>
    </citation>
    <scope>NUCLEOTIDE SEQUENCE [LARGE SCALE GENOMIC DNA]</scope>
    <source>
        <strain evidence="2 4">DSM 15353</strain>
    </source>
</reference>
<dbReference type="EMBL" id="JQBK01000137">
    <property type="protein sequence ID" value="KRN79537.1"/>
    <property type="molecule type" value="Genomic_DNA"/>
</dbReference>
<dbReference type="PATRIC" id="fig|89059.3.peg.454"/>
<accession>A0A0A7REL4</accession>
<evidence type="ECO:0000313" key="3">
    <source>
        <dbReference type="EMBL" id="SFV41326.1"/>
    </source>
</evidence>
<dbReference type="STRING" id="89059.LAC1533_1903"/>
<evidence type="ECO:0000313" key="5">
    <source>
        <dbReference type="Proteomes" id="UP000190935"/>
    </source>
</evidence>
<dbReference type="GeneID" id="95350013"/>
<evidence type="ECO:0000313" key="1">
    <source>
        <dbReference type="EMBL" id="AJA33657.1"/>
    </source>
</evidence>
<protein>
    <submittedName>
        <fullName evidence="1">Uncharacterized protein</fullName>
    </submittedName>
</protein>
<name>A0A0A7REL4_9LACO</name>
<dbReference type="KEGG" id="laca:LAC1533_1903"/>
<gene>
    <name evidence="2" type="ORF">IV43_GL000446</name>
    <name evidence="3" type="ORF">LAC1533_1903</name>
</gene>
<dbReference type="EMBL" id="LT630287">
    <property type="protein sequence ID" value="SFV41326.1"/>
    <property type="molecule type" value="Genomic_DNA"/>
</dbReference>
<organism evidence="1">
    <name type="scientific">Ligilactobacillus acidipiscis</name>
    <dbReference type="NCBI Taxonomy" id="89059"/>
    <lineage>
        <taxon>Bacteria</taxon>
        <taxon>Bacillati</taxon>
        <taxon>Bacillota</taxon>
        <taxon>Bacilli</taxon>
        <taxon>Lactobacillales</taxon>
        <taxon>Lactobacillaceae</taxon>
        <taxon>Ligilactobacillus</taxon>
    </lineage>
</organism>
<reference evidence="3" key="3">
    <citation type="submission" date="2016-11" db="EMBL/GenBank/DDBJ databases">
        <authorList>
            <person name="Jaros S."/>
            <person name="Januszkiewicz K."/>
            <person name="Wedrychowicz H."/>
        </authorList>
    </citation>
    <scope>NUCLEOTIDE SEQUENCE [LARGE SCALE GENOMIC DNA]</scope>
    <source>
        <strain evidence="3">ACA-DC 1533</strain>
    </source>
</reference>
<reference evidence="5" key="4">
    <citation type="submission" date="2016-11" db="EMBL/GenBank/DDBJ databases">
        <authorList>
            <person name="Papadimitriou K."/>
        </authorList>
    </citation>
    <scope>NUCLEOTIDE SEQUENCE [LARGE SCALE GENOMIC DNA]</scope>
    <source>
        <strain evidence="5">ACA-DC 1533</strain>
    </source>
</reference>